<protein>
    <submittedName>
        <fullName evidence="2">Uncharacterized protein</fullName>
    </submittedName>
</protein>
<keyword evidence="3" id="KW-1185">Reference proteome</keyword>
<reference evidence="2 3" key="1">
    <citation type="journal article" date="2011" name="Appl. Environ. Microbiol.">
        <title>Complete genome sequence of the fish pathogen Flavobacterium branchiophilum.</title>
        <authorList>
            <consortium name="1:IP"/>
            <consortium name="Microbial Evolutionary Genomics,F-75015 Paris"/>
            <consortium name="France 2:CNRS"/>
            <consortium name="URA2171"/>
            <consortium name="F-75015 Paris,France 3:Unite de Virologie et Immunologie Mol."/>
            <consortium name="INRA,78352 Jouy en Josas Cedex"/>
            <consortium name="France. 4:Unite de Mathemathique"/>
            <consortium name="Informatique et Genome,INRA"/>
            <consortium name="78352 Jouy en Josas Cedex"/>
            <consortium name="France. 5:CEA/Genoscope"/>
            <consortium name="Evry"/>
            <consortium name="France"/>
            <person name="Touchon M."/>
            <person name="Barbier P."/>
            <person name="Bernardet J.F."/>
            <person name="Loux V."/>
            <person name="Vacherie B."/>
            <person name="Barbe V."/>
            <person name="Rocha E.P."/>
            <person name="Duchaud E."/>
        </authorList>
    </citation>
    <scope>NUCLEOTIDE SEQUENCE [LARGE SCALE GENOMIC DNA]</scope>
    <source>
        <strain evidence="2 3">FL-15</strain>
    </source>
</reference>
<dbReference type="Proteomes" id="UP000009186">
    <property type="component" value="Chromosome"/>
</dbReference>
<dbReference type="HOGENOM" id="CLU_1466153_0_0_10"/>
<dbReference type="EMBL" id="FQ859183">
    <property type="protein sequence ID" value="CCB69921.1"/>
    <property type="molecule type" value="Genomic_DNA"/>
</dbReference>
<dbReference type="AlphaFoldDB" id="G2Z1Y3"/>
<proteinExistence type="predicted"/>
<name>G2Z1Y3_FLABF</name>
<dbReference type="STRING" id="1034807.FBFL15_1868"/>
<evidence type="ECO:0000256" key="1">
    <source>
        <dbReference type="SAM" id="Phobius"/>
    </source>
</evidence>
<dbReference type="KEGG" id="fbr:FBFL15_1868"/>
<accession>G2Z1Y3</accession>
<evidence type="ECO:0000313" key="2">
    <source>
        <dbReference type="EMBL" id="CCB69921.1"/>
    </source>
</evidence>
<sequence>MKIVKKILIFSGLIISLFFLFIFGITTDFLTDKIDVDKITKCKEIVSIVERNKEFIKDSISKDAAGNGECIRYYIKKSSDIDKLFSKINNEDKNKFSELFDSNFCEYIEISEPKNCIMFCMKTSLNNLPIIGKYKAIFIIYEDKPTCNCKDNPIGDPNYAEYVRKLSENWYQTKVGISKRHFGC</sequence>
<dbReference type="RefSeq" id="WP_014084386.1">
    <property type="nucleotide sequence ID" value="NC_016001.1"/>
</dbReference>
<organism evidence="2 3">
    <name type="scientific">Flavobacterium branchiophilum (strain FL-15)</name>
    <dbReference type="NCBI Taxonomy" id="1034807"/>
    <lineage>
        <taxon>Bacteria</taxon>
        <taxon>Pseudomonadati</taxon>
        <taxon>Bacteroidota</taxon>
        <taxon>Flavobacteriia</taxon>
        <taxon>Flavobacteriales</taxon>
        <taxon>Flavobacteriaceae</taxon>
        <taxon>Flavobacterium</taxon>
    </lineage>
</organism>
<dbReference type="eggNOG" id="ENOG50311YI">
    <property type="taxonomic scope" value="Bacteria"/>
</dbReference>
<gene>
    <name evidence="2" type="ordered locus">FBFL15_1868</name>
</gene>
<feature type="transmembrane region" description="Helical" evidence="1">
    <location>
        <begin position="7"/>
        <end position="25"/>
    </location>
</feature>
<keyword evidence="1" id="KW-1133">Transmembrane helix</keyword>
<evidence type="ECO:0000313" key="3">
    <source>
        <dbReference type="Proteomes" id="UP000009186"/>
    </source>
</evidence>
<keyword evidence="1" id="KW-0812">Transmembrane</keyword>
<keyword evidence="1" id="KW-0472">Membrane</keyword>